<protein>
    <recommendedName>
        <fullName evidence="3">DUF6697 domain-containing protein</fullName>
    </recommendedName>
</protein>
<feature type="coiled-coil region" evidence="1">
    <location>
        <begin position="27"/>
        <end position="75"/>
    </location>
</feature>
<dbReference type="AlphaFoldDB" id="A0A4Y9YYS8"/>
<organism evidence="4 5">
    <name type="scientific">Rhodofomes roseus</name>
    <dbReference type="NCBI Taxonomy" id="34475"/>
    <lineage>
        <taxon>Eukaryota</taxon>
        <taxon>Fungi</taxon>
        <taxon>Dikarya</taxon>
        <taxon>Basidiomycota</taxon>
        <taxon>Agaricomycotina</taxon>
        <taxon>Agaricomycetes</taxon>
        <taxon>Polyporales</taxon>
        <taxon>Rhodofomes</taxon>
    </lineage>
</organism>
<comment type="caution">
    <text evidence="4">The sequence shown here is derived from an EMBL/GenBank/DDBJ whole genome shotgun (WGS) entry which is preliminary data.</text>
</comment>
<evidence type="ECO:0000313" key="4">
    <source>
        <dbReference type="EMBL" id="TFY67524.1"/>
    </source>
</evidence>
<dbReference type="Pfam" id="PF20411">
    <property type="entry name" value="DUF6697"/>
    <property type="match status" value="1"/>
</dbReference>
<reference evidence="4 5" key="1">
    <citation type="submission" date="2019-01" db="EMBL/GenBank/DDBJ databases">
        <title>Genome sequencing of the rare red list fungi Fomitopsis rosea.</title>
        <authorList>
            <person name="Buettner E."/>
            <person name="Kellner H."/>
        </authorList>
    </citation>
    <scope>NUCLEOTIDE SEQUENCE [LARGE SCALE GENOMIC DNA]</scope>
    <source>
        <strain evidence="4 5">DSM 105464</strain>
    </source>
</reference>
<dbReference type="EMBL" id="SEKV01000051">
    <property type="protein sequence ID" value="TFY67524.1"/>
    <property type="molecule type" value="Genomic_DNA"/>
</dbReference>
<evidence type="ECO:0000259" key="3">
    <source>
        <dbReference type="Pfam" id="PF20411"/>
    </source>
</evidence>
<evidence type="ECO:0000256" key="2">
    <source>
        <dbReference type="SAM" id="MobiDB-lite"/>
    </source>
</evidence>
<dbReference type="Proteomes" id="UP000298390">
    <property type="component" value="Unassembled WGS sequence"/>
</dbReference>
<dbReference type="InterPro" id="IPR046520">
    <property type="entry name" value="DUF6697"/>
</dbReference>
<evidence type="ECO:0000256" key="1">
    <source>
        <dbReference type="SAM" id="Coils"/>
    </source>
</evidence>
<dbReference type="STRING" id="34475.A0A4Y9YYS8"/>
<feature type="domain" description="DUF6697" evidence="3">
    <location>
        <begin position="169"/>
        <end position="214"/>
    </location>
</feature>
<feature type="region of interest" description="Disordered" evidence="2">
    <location>
        <begin position="270"/>
        <end position="292"/>
    </location>
</feature>
<name>A0A4Y9YYS8_9APHY</name>
<proteinExistence type="predicted"/>
<evidence type="ECO:0000313" key="5">
    <source>
        <dbReference type="Proteomes" id="UP000298390"/>
    </source>
</evidence>
<gene>
    <name evidence="4" type="ORF">EVJ58_g1572</name>
</gene>
<sequence length="292" mass="33193">MSTANIGIPSGVERIILTLDHLDEVEVQRLRIRVEDVEKSNSALTGQVARLQANYDDLKARYTDLEAEVERIRGMLQRGQHVPASPRQYPYRDEDRGILVLGDESMSRKFLVEAKKNYGVQRKNIIMAKDETHWLEFPNVGFSVKPDRVLSKKGHWQEGNRQLLRRFLKVEVLTRLEGKWLYLGTYQNIGIDPISPEEFRTLPDKVRKALVAQSGHKSNRNVLRDVLEAGELGATKFTLKRVAFNDTLATRLVEALQALHCLPVQLEAAQPADNDGSDDSDADTPNVQALWW</sequence>
<keyword evidence="1" id="KW-0175">Coiled coil</keyword>
<accession>A0A4Y9YYS8</accession>